<protein>
    <submittedName>
        <fullName evidence="1">Uncharacterized protein</fullName>
    </submittedName>
</protein>
<dbReference type="SUPFAM" id="SSF47598">
    <property type="entry name" value="Ribbon-helix-helix"/>
    <property type="match status" value="1"/>
</dbReference>
<organism evidence="1 2">
    <name type="scientific">Streptomyces rimosus subsp. rimosus</name>
    <dbReference type="NCBI Taxonomy" id="132474"/>
    <lineage>
        <taxon>Bacteria</taxon>
        <taxon>Bacillati</taxon>
        <taxon>Actinomycetota</taxon>
        <taxon>Actinomycetes</taxon>
        <taxon>Kitasatosporales</taxon>
        <taxon>Streptomycetaceae</taxon>
        <taxon>Streptomyces</taxon>
    </lineage>
</organism>
<dbReference type="InterPro" id="IPR013321">
    <property type="entry name" value="Arc_rbn_hlx_hlx"/>
</dbReference>
<dbReference type="GeneID" id="66858755"/>
<name>A0ABY3YXQ6_STRRM</name>
<evidence type="ECO:0000313" key="2">
    <source>
        <dbReference type="Proteomes" id="UP000829494"/>
    </source>
</evidence>
<sequence length="88" mass="9967">MPDTTVRIPREAKERLAAIAAGEGLSLRAYLVRLADTLLTPRERDEQAEQVCAALRHWEGWEGYAPSPAEQQRLDEELDRRLARAVGR</sequence>
<dbReference type="InterPro" id="IPR010985">
    <property type="entry name" value="Ribbon_hlx_hlx"/>
</dbReference>
<reference evidence="1 2" key="1">
    <citation type="submission" date="2022-03" db="EMBL/GenBank/DDBJ databases">
        <title>Complete genome of Streptomyces rimosus ssp. rimosus R7 (=ATCC 10970).</title>
        <authorList>
            <person name="Beganovic S."/>
            <person name="Ruckert C."/>
            <person name="Busche T."/>
            <person name="Kalinowski J."/>
            <person name="Wittmann C."/>
        </authorList>
    </citation>
    <scope>NUCLEOTIDE SEQUENCE [LARGE SCALE GENOMIC DNA]</scope>
    <source>
        <strain evidence="1 2">R7</strain>
    </source>
</reference>
<proteinExistence type="predicted"/>
<dbReference type="RefSeq" id="WP_003983669.1">
    <property type="nucleotide sequence ID" value="NZ_CP043497.1"/>
</dbReference>
<keyword evidence="2" id="KW-1185">Reference proteome</keyword>
<evidence type="ECO:0000313" key="1">
    <source>
        <dbReference type="EMBL" id="UNZ02160.1"/>
    </source>
</evidence>
<dbReference type="Proteomes" id="UP000829494">
    <property type="component" value="Chromosome"/>
</dbReference>
<dbReference type="Gene3D" id="1.10.1220.10">
    <property type="entry name" value="Met repressor-like"/>
    <property type="match status" value="1"/>
</dbReference>
<gene>
    <name evidence="1" type="ORF">SRIMR7_08390</name>
</gene>
<accession>A0ABY3YXQ6</accession>
<dbReference type="EMBL" id="CP094298">
    <property type="protein sequence ID" value="UNZ02160.1"/>
    <property type="molecule type" value="Genomic_DNA"/>
</dbReference>